<dbReference type="PROSITE" id="PS50127">
    <property type="entry name" value="UBC_2"/>
    <property type="match status" value="1"/>
</dbReference>
<feature type="domain" description="UBC core" evidence="6">
    <location>
        <begin position="4"/>
        <end position="193"/>
    </location>
</feature>
<organism evidence="7 8">
    <name type="scientific">Protomyces lactucae-debilis</name>
    <dbReference type="NCBI Taxonomy" id="2754530"/>
    <lineage>
        <taxon>Eukaryota</taxon>
        <taxon>Fungi</taxon>
        <taxon>Dikarya</taxon>
        <taxon>Ascomycota</taxon>
        <taxon>Taphrinomycotina</taxon>
        <taxon>Taphrinomycetes</taxon>
        <taxon>Taphrinales</taxon>
        <taxon>Protomycetaceae</taxon>
        <taxon>Protomyces</taxon>
    </lineage>
</organism>
<keyword evidence="8" id="KW-1185">Reference proteome</keyword>
<keyword evidence="2 4" id="KW-0833">Ubl conjugation pathway</keyword>
<dbReference type="InterPro" id="IPR023313">
    <property type="entry name" value="UBQ-conjugating_AS"/>
</dbReference>
<dbReference type="InterPro" id="IPR016135">
    <property type="entry name" value="UBQ-conjugating_enzyme/RWD"/>
</dbReference>
<evidence type="ECO:0000256" key="4">
    <source>
        <dbReference type="RuleBase" id="RU362109"/>
    </source>
</evidence>
<dbReference type="PROSITE" id="PS00183">
    <property type="entry name" value="UBC_1"/>
    <property type="match status" value="1"/>
</dbReference>
<dbReference type="GO" id="GO:0061650">
    <property type="term" value="F:ubiquitin-like protein conjugating enzyme activity"/>
    <property type="evidence" value="ECO:0007669"/>
    <property type="project" value="UniProtKB-ARBA"/>
</dbReference>
<sequence>MSVMRMKRLQKELKGLQKQSSQHSFHLLPLSSDNAFDVWHMEMQVLNHPLYAGQIFLLRFKFPLSYPIDSPEVVFLPGPRQSNASVPSTAPTGSQERPIDLDADDKPTAPEPTTYSIPLHPHIYTNGHICLDLLYAPAWSPVQNVESVALSILSMLAGNSIAERPVDDASYSGRTPVGANPKRTNWVFHDDTV</sequence>
<dbReference type="GO" id="GO:0005524">
    <property type="term" value="F:ATP binding"/>
    <property type="evidence" value="ECO:0007669"/>
    <property type="project" value="UniProtKB-UniRule"/>
</dbReference>
<feature type="compositionally biased region" description="Basic and acidic residues" evidence="5">
    <location>
        <begin position="97"/>
        <end position="108"/>
    </location>
</feature>
<evidence type="ECO:0000256" key="2">
    <source>
        <dbReference type="ARBA" id="ARBA00022786"/>
    </source>
</evidence>
<accession>A0A1Y2F8Y6</accession>
<dbReference type="STRING" id="56484.A0A1Y2F8Y6"/>
<evidence type="ECO:0000313" key="7">
    <source>
        <dbReference type="EMBL" id="ORY80370.1"/>
    </source>
</evidence>
<dbReference type="AlphaFoldDB" id="A0A1Y2F8Y6"/>
<dbReference type="EMBL" id="MCFI01000013">
    <property type="protein sequence ID" value="ORY80370.1"/>
    <property type="molecule type" value="Genomic_DNA"/>
</dbReference>
<name>A0A1Y2F8Y6_PROLT</name>
<dbReference type="InterPro" id="IPR050113">
    <property type="entry name" value="Ub_conjugating_enzyme"/>
</dbReference>
<evidence type="ECO:0000256" key="5">
    <source>
        <dbReference type="SAM" id="MobiDB-lite"/>
    </source>
</evidence>
<proteinExistence type="inferred from homology"/>
<dbReference type="InterPro" id="IPR000608">
    <property type="entry name" value="UBC"/>
</dbReference>
<keyword evidence="4" id="KW-0067">ATP-binding</keyword>
<protein>
    <submittedName>
        <fullName evidence="7">Ubiquitin-conjugating enzyme/RWD-like protein</fullName>
    </submittedName>
</protein>
<dbReference type="OrthoDB" id="406833at2759"/>
<feature type="compositionally biased region" description="Polar residues" evidence="5">
    <location>
        <begin position="80"/>
        <end position="95"/>
    </location>
</feature>
<dbReference type="SUPFAM" id="SSF54495">
    <property type="entry name" value="UBC-like"/>
    <property type="match status" value="1"/>
</dbReference>
<dbReference type="Proteomes" id="UP000193685">
    <property type="component" value="Unassembled WGS sequence"/>
</dbReference>
<keyword evidence="4" id="KW-0547">Nucleotide-binding</keyword>
<dbReference type="CDD" id="cd23808">
    <property type="entry name" value="UBCc_UBE2W"/>
    <property type="match status" value="1"/>
</dbReference>
<gene>
    <name evidence="7" type="ORF">BCR37DRAFT_393734</name>
</gene>
<evidence type="ECO:0000313" key="8">
    <source>
        <dbReference type="Proteomes" id="UP000193685"/>
    </source>
</evidence>
<reference evidence="7 8" key="1">
    <citation type="submission" date="2016-07" db="EMBL/GenBank/DDBJ databases">
        <title>Pervasive Adenine N6-methylation of Active Genes in Fungi.</title>
        <authorList>
            <consortium name="DOE Joint Genome Institute"/>
            <person name="Mondo S.J."/>
            <person name="Dannebaum R.O."/>
            <person name="Kuo R.C."/>
            <person name="Labutti K."/>
            <person name="Haridas S."/>
            <person name="Kuo A."/>
            <person name="Salamov A."/>
            <person name="Ahrendt S.R."/>
            <person name="Lipzen A."/>
            <person name="Sullivan W."/>
            <person name="Andreopoulos W.B."/>
            <person name="Clum A."/>
            <person name="Lindquist E."/>
            <person name="Daum C."/>
            <person name="Ramamoorthy G.K."/>
            <person name="Gryganskyi A."/>
            <person name="Culley D."/>
            <person name="Magnuson J.K."/>
            <person name="James T.Y."/>
            <person name="O'Malley M.A."/>
            <person name="Stajich J.E."/>
            <person name="Spatafora J.W."/>
            <person name="Visel A."/>
            <person name="Grigoriev I.V."/>
        </authorList>
    </citation>
    <scope>NUCLEOTIDE SEQUENCE [LARGE SCALE GENOMIC DNA]</scope>
    <source>
        <strain evidence="7 8">12-1054</strain>
    </source>
</reference>
<dbReference type="SMART" id="SM00212">
    <property type="entry name" value="UBCc"/>
    <property type="match status" value="1"/>
</dbReference>
<comment type="caution">
    <text evidence="7">The sequence shown here is derived from an EMBL/GenBank/DDBJ whole genome shotgun (WGS) entry which is preliminary data.</text>
</comment>
<dbReference type="OMA" id="WQMDIKV"/>
<evidence type="ECO:0000256" key="3">
    <source>
        <dbReference type="PROSITE-ProRule" id="PRU10133"/>
    </source>
</evidence>
<dbReference type="GeneID" id="63787948"/>
<dbReference type="RefSeq" id="XP_040724258.1">
    <property type="nucleotide sequence ID" value="XM_040871349.1"/>
</dbReference>
<dbReference type="PANTHER" id="PTHR24067">
    <property type="entry name" value="UBIQUITIN-CONJUGATING ENZYME E2"/>
    <property type="match status" value="1"/>
</dbReference>
<evidence type="ECO:0000256" key="1">
    <source>
        <dbReference type="ARBA" id="ARBA00022679"/>
    </source>
</evidence>
<keyword evidence="1" id="KW-0808">Transferase</keyword>
<evidence type="ECO:0000259" key="6">
    <source>
        <dbReference type="PROSITE" id="PS50127"/>
    </source>
</evidence>
<dbReference type="Pfam" id="PF00179">
    <property type="entry name" value="UQ_con"/>
    <property type="match status" value="2"/>
</dbReference>
<feature type="region of interest" description="Disordered" evidence="5">
    <location>
        <begin position="79"/>
        <end position="114"/>
    </location>
</feature>
<feature type="active site" description="Glycyl thioester intermediate" evidence="3">
    <location>
        <position position="130"/>
    </location>
</feature>
<comment type="similarity">
    <text evidence="4">Belongs to the ubiquitin-conjugating enzyme family.</text>
</comment>
<dbReference type="Gene3D" id="3.10.110.10">
    <property type="entry name" value="Ubiquitin Conjugating Enzyme"/>
    <property type="match status" value="1"/>
</dbReference>